<proteinExistence type="predicted"/>
<keyword evidence="2" id="KW-1185">Reference proteome</keyword>
<comment type="caution">
    <text evidence="1">The sequence shown here is derived from an EMBL/GenBank/DDBJ whole genome shotgun (WGS) entry which is preliminary data.</text>
</comment>
<dbReference type="EMBL" id="JALJOU010000024">
    <property type="protein sequence ID" value="KAK9836997.1"/>
    <property type="molecule type" value="Genomic_DNA"/>
</dbReference>
<gene>
    <name evidence="1" type="ORF">WJX81_005461</name>
</gene>
<accession>A0AAW1RT86</accession>
<evidence type="ECO:0008006" key="3">
    <source>
        <dbReference type="Google" id="ProtNLM"/>
    </source>
</evidence>
<dbReference type="Proteomes" id="UP001445335">
    <property type="component" value="Unassembled WGS sequence"/>
</dbReference>
<name>A0AAW1RT86_9CHLO</name>
<dbReference type="AlphaFoldDB" id="A0AAW1RT86"/>
<evidence type="ECO:0000313" key="2">
    <source>
        <dbReference type="Proteomes" id="UP001445335"/>
    </source>
</evidence>
<reference evidence="1 2" key="1">
    <citation type="journal article" date="2024" name="Nat. Commun.">
        <title>Phylogenomics reveals the evolutionary origins of lichenization in chlorophyte algae.</title>
        <authorList>
            <person name="Puginier C."/>
            <person name="Libourel C."/>
            <person name="Otte J."/>
            <person name="Skaloud P."/>
            <person name="Haon M."/>
            <person name="Grisel S."/>
            <person name="Petersen M."/>
            <person name="Berrin J.G."/>
            <person name="Delaux P.M."/>
            <person name="Dal Grande F."/>
            <person name="Keller J."/>
        </authorList>
    </citation>
    <scope>NUCLEOTIDE SEQUENCE [LARGE SCALE GENOMIC DNA]</scope>
    <source>
        <strain evidence="1 2">SAG 245.80</strain>
    </source>
</reference>
<evidence type="ECO:0000313" key="1">
    <source>
        <dbReference type="EMBL" id="KAK9836997.1"/>
    </source>
</evidence>
<protein>
    <recommendedName>
        <fullName evidence="3">F-box domain-containing protein</fullName>
    </recommendedName>
</protein>
<organism evidence="1 2">
    <name type="scientific">Elliptochloris bilobata</name>
    <dbReference type="NCBI Taxonomy" id="381761"/>
    <lineage>
        <taxon>Eukaryota</taxon>
        <taxon>Viridiplantae</taxon>
        <taxon>Chlorophyta</taxon>
        <taxon>core chlorophytes</taxon>
        <taxon>Trebouxiophyceae</taxon>
        <taxon>Trebouxiophyceae incertae sedis</taxon>
        <taxon>Elliptochloris clade</taxon>
        <taxon>Elliptochloris</taxon>
    </lineage>
</organism>
<sequence>MSHPRGSCYGGVCGACSRLQRHKSRSSRGNGPAASTFQQPAGPAASAYTRTVDRGAFAGLPDDLVRRLLAEACADWPDAALWGLLAACRVCWRFREVLAAHPLPAVLRLGSESGLAEADAALSEAQADWLRALQAEHGGPPQALVLGTALSPKSGHVHVLLGFVLGAGQTLRALRAWPVRLAVFLNPEPAATPAPTLDLSTAKLTLLHIANPTPNPSCVDLRWLPHGLRSLELQLLHGGDSCTALVDLAEVIVAGR</sequence>